<protein>
    <submittedName>
        <fullName evidence="4">TetR family transcriptional regulator</fullName>
    </submittedName>
</protein>
<proteinExistence type="predicted"/>
<gene>
    <name evidence="4" type="ORF">F5X71_26035</name>
</gene>
<dbReference type="Proteomes" id="UP000501705">
    <property type="component" value="Chromosome"/>
</dbReference>
<organism evidence="4 5">
    <name type="scientific">Nocardia brasiliensis</name>
    <dbReference type="NCBI Taxonomy" id="37326"/>
    <lineage>
        <taxon>Bacteria</taxon>
        <taxon>Bacillati</taxon>
        <taxon>Actinomycetota</taxon>
        <taxon>Actinomycetes</taxon>
        <taxon>Mycobacteriales</taxon>
        <taxon>Nocardiaceae</taxon>
        <taxon>Nocardia</taxon>
    </lineage>
</organism>
<accession>A0A6G9XWF6</accession>
<dbReference type="Pfam" id="PF00440">
    <property type="entry name" value="TetR_N"/>
    <property type="match status" value="1"/>
</dbReference>
<dbReference type="PROSITE" id="PS50977">
    <property type="entry name" value="HTH_TETR_2"/>
    <property type="match status" value="1"/>
</dbReference>
<keyword evidence="1 2" id="KW-0238">DNA-binding</keyword>
<dbReference type="RefSeq" id="WP_275106743.1">
    <property type="nucleotide sequence ID" value="NZ_CP046171.1"/>
</dbReference>
<name>A0A6G9XWF6_NOCBR</name>
<dbReference type="InterPro" id="IPR009057">
    <property type="entry name" value="Homeodomain-like_sf"/>
</dbReference>
<dbReference type="AlphaFoldDB" id="A0A6G9XWF6"/>
<dbReference type="PRINTS" id="PR00455">
    <property type="entry name" value="HTHTETR"/>
</dbReference>
<dbReference type="InterPro" id="IPR001647">
    <property type="entry name" value="HTH_TetR"/>
</dbReference>
<evidence type="ECO:0000256" key="1">
    <source>
        <dbReference type="ARBA" id="ARBA00023125"/>
    </source>
</evidence>
<sequence>MNFFRRRDQECPLPRIDAPTVAEHRANQERALLDAARVVLLQKGPQAVTPATVGAAAGLARSSVYKYFRSGDEILSKIVSDALAEWGERVRDTVERAETPAGQVEAYVRTTLALAASGAHRIAILGGTLPRDEAARRDLTHAQHDLAAPLRAALDHMGTPDPELTADLIDGALGRAIERIDAGRLHDEIAPETVAFVRRALGISHHPHRARGKG</sequence>
<evidence type="ECO:0000313" key="4">
    <source>
        <dbReference type="EMBL" id="QIS05311.1"/>
    </source>
</evidence>
<dbReference type="SUPFAM" id="SSF46689">
    <property type="entry name" value="Homeodomain-like"/>
    <property type="match status" value="1"/>
</dbReference>
<evidence type="ECO:0000259" key="3">
    <source>
        <dbReference type="PROSITE" id="PS50977"/>
    </source>
</evidence>
<reference evidence="4 5" key="1">
    <citation type="journal article" date="2019" name="ACS Chem. Biol.">
        <title>Identification and Mobilization of a Cryptic Antibiotic Biosynthesis Gene Locus from a Human-Pathogenic Nocardia Isolate.</title>
        <authorList>
            <person name="Herisse M."/>
            <person name="Ishida K."/>
            <person name="Porter J.L."/>
            <person name="Howden B."/>
            <person name="Hertweck C."/>
            <person name="Stinear T.P."/>
            <person name="Pidot S.J."/>
        </authorList>
    </citation>
    <scope>NUCLEOTIDE SEQUENCE [LARGE SCALE GENOMIC DNA]</scope>
    <source>
        <strain evidence="4 5">AUSMDU00024985</strain>
    </source>
</reference>
<evidence type="ECO:0000313" key="5">
    <source>
        <dbReference type="Proteomes" id="UP000501705"/>
    </source>
</evidence>
<feature type="domain" description="HTH tetR-type" evidence="3">
    <location>
        <begin position="26"/>
        <end position="86"/>
    </location>
</feature>
<dbReference type="EMBL" id="CP046171">
    <property type="protein sequence ID" value="QIS05311.1"/>
    <property type="molecule type" value="Genomic_DNA"/>
</dbReference>
<evidence type="ECO:0000256" key="2">
    <source>
        <dbReference type="PROSITE-ProRule" id="PRU00335"/>
    </source>
</evidence>
<feature type="DNA-binding region" description="H-T-H motif" evidence="2">
    <location>
        <begin position="49"/>
        <end position="68"/>
    </location>
</feature>
<dbReference type="Gene3D" id="1.10.357.10">
    <property type="entry name" value="Tetracycline Repressor, domain 2"/>
    <property type="match status" value="1"/>
</dbReference>
<dbReference type="GO" id="GO:0003677">
    <property type="term" value="F:DNA binding"/>
    <property type="evidence" value="ECO:0007669"/>
    <property type="project" value="UniProtKB-UniRule"/>
</dbReference>